<feature type="compositionally biased region" description="Low complexity" evidence="1">
    <location>
        <begin position="20"/>
        <end position="31"/>
    </location>
</feature>
<protein>
    <submittedName>
        <fullName evidence="2">Uncharacterized protein</fullName>
    </submittedName>
</protein>
<name>A0AAV9CY63_ACOCL</name>
<evidence type="ECO:0000256" key="1">
    <source>
        <dbReference type="SAM" id="MobiDB-lite"/>
    </source>
</evidence>
<gene>
    <name evidence="2" type="ORF">QJS10_CPB17g00473</name>
</gene>
<proteinExistence type="predicted"/>
<dbReference type="InterPro" id="IPR010997">
    <property type="entry name" value="HRDC-like_sf"/>
</dbReference>
<dbReference type="InterPro" id="IPR038324">
    <property type="entry name" value="Rpb4/RPC9_sf"/>
</dbReference>
<dbReference type="PANTHER" id="PTHR21297">
    <property type="entry name" value="DNA-DIRECTED RNA POLYMERASE II"/>
    <property type="match status" value="1"/>
</dbReference>
<reference evidence="2" key="2">
    <citation type="submission" date="2023-06" db="EMBL/GenBank/DDBJ databases">
        <authorList>
            <person name="Ma L."/>
            <person name="Liu K.-W."/>
            <person name="Li Z."/>
            <person name="Hsiao Y.-Y."/>
            <person name="Qi Y."/>
            <person name="Fu T."/>
            <person name="Tang G."/>
            <person name="Zhang D."/>
            <person name="Sun W.-H."/>
            <person name="Liu D.-K."/>
            <person name="Li Y."/>
            <person name="Chen G.-Z."/>
            <person name="Liu X.-D."/>
            <person name="Liao X.-Y."/>
            <person name="Jiang Y.-T."/>
            <person name="Yu X."/>
            <person name="Hao Y."/>
            <person name="Huang J."/>
            <person name="Zhao X.-W."/>
            <person name="Ke S."/>
            <person name="Chen Y.-Y."/>
            <person name="Wu W.-L."/>
            <person name="Hsu J.-L."/>
            <person name="Lin Y.-F."/>
            <person name="Huang M.-D."/>
            <person name="Li C.-Y."/>
            <person name="Huang L."/>
            <person name="Wang Z.-W."/>
            <person name="Zhao X."/>
            <person name="Zhong W.-Y."/>
            <person name="Peng D.-H."/>
            <person name="Ahmad S."/>
            <person name="Lan S."/>
            <person name="Zhang J.-S."/>
            <person name="Tsai W.-C."/>
            <person name="Van De Peer Y."/>
            <person name="Liu Z.-J."/>
        </authorList>
    </citation>
    <scope>NUCLEOTIDE SEQUENCE</scope>
    <source>
        <strain evidence="2">CP</strain>
        <tissue evidence="2">Leaves</tissue>
    </source>
</reference>
<sequence>MADKGGPGMPFPTKVKKTASKPPSKAKQSSSKGKDESSSRKGASVLIDSSSSSDSDENSGKGGKGDKAGKAGGHSGMPPRPGAKFRPENPTLNVQKDLPKNSKCLMDCEAALALQGIQDHLTVLRNDPMIRIPESFDRGLQYAKSGSHYTNPSSVRELLEYPCFIICMIANICPETVEEVYALVPSLKIPELRGCIRKILWKQNYEMVDRRLQNEAPIRNALKKLGGLKNPKMNEI</sequence>
<feature type="region of interest" description="Disordered" evidence="1">
    <location>
        <begin position="1"/>
        <end position="94"/>
    </location>
</feature>
<dbReference type="GO" id="GO:0000166">
    <property type="term" value="F:nucleotide binding"/>
    <property type="evidence" value="ECO:0007669"/>
    <property type="project" value="InterPro"/>
</dbReference>
<evidence type="ECO:0000313" key="2">
    <source>
        <dbReference type="EMBL" id="KAK1293506.1"/>
    </source>
</evidence>
<comment type="caution">
    <text evidence="2">The sequence shown here is derived from an EMBL/GenBank/DDBJ whole genome shotgun (WGS) entry which is preliminary data.</text>
</comment>
<evidence type="ECO:0000313" key="3">
    <source>
        <dbReference type="Proteomes" id="UP001180020"/>
    </source>
</evidence>
<dbReference type="SUPFAM" id="SSF47819">
    <property type="entry name" value="HRDC-like"/>
    <property type="match status" value="1"/>
</dbReference>
<accession>A0AAV9CY63</accession>
<dbReference type="Proteomes" id="UP001180020">
    <property type="component" value="Unassembled WGS sequence"/>
</dbReference>
<reference evidence="2" key="1">
    <citation type="journal article" date="2023" name="Nat. Commun.">
        <title>Diploid and tetraploid genomes of Acorus and the evolution of monocots.</title>
        <authorList>
            <person name="Ma L."/>
            <person name="Liu K.W."/>
            <person name="Li Z."/>
            <person name="Hsiao Y.Y."/>
            <person name="Qi Y."/>
            <person name="Fu T."/>
            <person name="Tang G.D."/>
            <person name="Zhang D."/>
            <person name="Sun W.H."/>
            <person name="Liu D.K."/>
            <person name="Li Y."/>
            <person name="Chen G.Z."/>
            <person name="Liu X.D."/>
            <person name="Liao X.Y."/>
            <person name="Jiang Y.T."/>
            <person name="Yu X."/>
            <person name="Hao Y."/>
            <person name="Huang J."/>
            <person name="Zhao X.W."/>
            <person name="Ke S."/>
            <person name="Chen Y.Y."/>
            <person name="Wu W.L."/>
            <person name="Hsu J.L."/>
            <person name="Lin Y.F."/>
            <person name="Huang M.D."/>
            <person name="Li C.Y."/>
            <person name="Huang L."/>
            <person name="Wang Z.W."/>
            <person name="Zhao X."/>
            <person name="Zhong W.Y."/>
            <person name="Peng D.H."/>
            <person name="Ahmad S."/>
            <person name="Lan S."/>
            <person name="Zhang J.S."/>
            <person name="Tsai W.C."/>
            <person name="Van de Peer Y."/>
            <person name="Liu Z.J."/>
        </authorList>
    </citation>
    <scope>NUCLEOTIDE SEQUENCE</scope>
    <source>
        <strain evidence="2">CP</strain>
    </source>
</reference>
<dbReference type="InterPro" id="IPR045222">
    <property type="entry name" value="Rpb4-like"/>
</dbReference>
<keyword evidence="3" id="KW-1185">Reference proteome</keyword>
<dbReference type="AlphaFoldDB" id="A0AAV9CY63"/>
<dbReference type="EMBL" id="JAUJYO010000017">
    <property type="protein sequence ID" value="KAK1293506.1"/>
    <property type="molecule type" value="Genomic_DNA"/>
</dbReference>
<organism evidence="2 3">
    <name type="scientific">Acorus calamus</name>
    <name type="common">Sweet flag</name>
    <dbReference type="NCBI Taxonomy" id="4465"/>
    <lineage>
        <taxon>Eukaryota</taxon>
        <taxon>Viridiplantae</taxon>
        <taxon>Streptophyta</taxon>
        <taxon>Embryophyta</taxon>
        <taxon>Tracheophyta</taxon>
        <taxon>Spermatophyta</taxon>
        <taxon>Magnoliopsida</taxon>
        <taxon>Liliopsida</taxon>
        <taxon>Acoraceae</taxon>
        <taxon>Acorus</taxon>
    </lineage>
</organism>
<dbReference type="Gene3D" id="1.20.1250.40">
    <property type="match status" value="1"/>
</dbReference>